<organism evidence="1 2">
    <name type="scientific">Lentinula raphanica</name>
    <dbReference type="NCBI Taxonomy" id="153919"/>
    <lineage>
        <taxon>Eukaryota</taxon>
        <taxon>Fungi</taxon>
        <taxon>Dikarya</taxon>
        <taxon>Basidiomycota</taxon>
        <taxon>Agaricomycotina</taxon>
        <taxon>Agaricomycetes</taxon>
        <taxon>Agaricomycetidae</taxon>
        <taxon>Agaricales</taxon>
        <taxon>Marasmiineae</taxon>
        <taxon>Omphalotaceae</taxon>
        <taxon>Lentinula</taxon>
    </lineage>
</organism>
<reference evidence="1" key="1">
    <citation type="submission" date="2022-08" db="EMBL/GenBank/DDBJ databases">
        <authorList>
            <consortium name="DOE Joint Genome Institute"/>
            <person name="Min B."/>
            <person name="Riley R."/>
            <person name="Sierra-Patev S."/>
            <person name="Naranjo-Ortiz M."/>
            <person name="Looney B."/>
            <person name="Konkel Z."/>
            <person name="Slot J.C."/>
            <person name="Sakamoto Y."/>
            <person name="Steenwyk J.L."/>
            <person name="Rokas A."/>
            <person name="Carro J."/>
            <person name="Camarero S."/>
            <person name="Ferreira P."/>
            <person name="Molpeceres G."/>
            <person name="Ruiz-Duenas F.J."/>
            <person name="Serrano A."/>
            <person name="Henrissat B."/>
            <person name="Drula E."/>
            <person name="Hughes K.W."/>
            <person name="Mata J.L."/>
            <person name="Ishikawa N.K."/>
            <person name="Vargas-Isla R."/>
            <person name="Ushijima S."/>
            <person name="Smith C.A."/>
            <person name="Ahrendt S."/>
            <person name="Andreopoulos W."/>
            <person name="He G."/>
            <person name="Labutti K."/>
            <person name="Lipzen A."/>
            <person name="Ng V."/>
            <person name="Sandor L."/>
            <person name="Barry K."/>
            <person name="Martinez A.T."/>
            <person name="Xiao Y."/>
            <person name="Gibbons J.G."/>
            <person name="Terashima K."/>
            <person name="Hibbett D.S."/>
            <person name="Grigoriev I.V."/>
        </authorList>
    </citation>
    <scope>NUCLEOTIDE SEQUENCE</scope>
    <source>
        <strain evidence="1">TFB9207</strain>
    </source>
</reference>
<dbReference type="Proteomes" id="UP001163846">
    <property type="component" value="Unassembled WGS sequence"/>
</dbReference>
<dbReference type="AlphaFoldDB" id="A0AA38PGN1"/>
<sequence>MLTHYSALHATTFVGTLLAATSTLLRVYAVPATSTITLFDVPIPSDSNEPQPPSVPTPSISFSLIGTTTRDDGAVMTLYGEDIVNSEFVEGETTSVASGTQSAEWTWSTVTVSDPVTLHEVYGLGASVIEYSHSPTSTDDVGFAVECQIFSSGESAGTGVCTELYQANVGSPSTSTAWTGSVVPYATFTISDSDSATNSTSSGSSNGAGSLKSYETITSSLVGVCFAALVSTIVALVPF</sequence>
<proteinExistence type="predicted"/>
<evidence type="ECO:0000313" key="2">
    <source>
        <dbReference type="Proteomes" id="UP001163846"/>
    </source>
</evidence>
<name>A0AA38PGN1_9AGAR</name>
<gene>
    <name evidence="1" type="ORF">F5878DRAFT_383671</name>
</gene>
<evidence type="ECO:0000313" key="1">
    <source>
        <dbReference type="EMBL" id="KAJ3842554.1"/>
    </source>
</evidence>
<comment type="caution">
    <text evidence="1">The sequence shown here is derived from an EMBL/GenBank/DDBJ whole genome shotgun (WGS) entry which is preliminary data.</text>
</comment>
<accession>A0AA38PGN1</accession>
<protein>
    <submittedName>
        <fullName evidence="1">Uncharacterized protein</fullName>
    </submittedName>
</protein>
<keyword evidence="2" id="KW-1185">Reference proteome</keyword>
<dbReference type="EMBL" id="MU806002">
    <property type="protein sequence ID" value="KAJ3842554.1"/>
    <property type="molecule type" value="Genomic_DNA"/>
</dbReference>